<comment type="catalytic activity">
    <reaction evidence="24">
        <text>3-methylbutanoyl-CoA + (R)-carnitine = O-3-methylbutanoyl-(R)-carnitine + CoA</text>
        <dbReference type="Rhea" id="RHEA:44984"/>
        <dbReference type="ChEBI" id="CHEBI:16347"/>
        <dbReference type="ChEBI" id="CHEBI:57287"/>
        <dbReference type="ChEBI" id="CHEBI:57345"/>
        <dbReference type="ChEBI" id="CHEBI:70819"/>
    </reaction>
    <physiologicalReaction direction="left-to-right" evidence="24">
        <dbReference type="Rhea" id="RHEA:44985"/>
    </physiologicalReaction>
</comment>
<evidence type="ECO:0000256" key="30">
    <source>
        <dbReference type="ARBA" id="ARBA00058613"/>
    </source>
</evidence>
<evidence type="ECO:0000256" key="27">
    <source>
        <dbReference type="ARBA" id="ARBA00052310"/>
    </source>
</evidence>
<evidence type="ECO:0000256" key="12">
    <source>
        <dbReference type="ARBA" id="ARBA00023098"/>
    </source>
</evidence>
<dbReference type="EMBL" id="VSWD01000011">
    <property type="protein sequence ID" value="KAK3088808.1"/>
    <property type="molecule type" value="Genomic_DNA"/>
</dbReference>
<evidence type="ECO:0000256" key="21">
    <source>
        <dbReference type="ARBA" id="ARBA00051087"/>
    </source>
</evidence>
<dbReference type="Gene3D" id="3.30.559.70">
    <property type="entry name" value="Choline/Carnitine o-acyltransferase, domain 2"/>
    <property type="match status" value="1"/>
</dbReference>
<reference evidence="38" key="1">
    <citation type="submission" date="2019-08" db="EMBL/GenBank/DDBJ databases">
        <title>The improved chromosome-level genome for the pearl oyster Pinctada fucata martensii using PacBio sequencing and Hi-C.</title>
        <authorList>
            <person name="Zheng Z."/>
        </authorList>
    </citation>
    <scope>NUCLEOTIDE SEQUENCE</scope>
    <source>
        <strain evidence="38">ZZ-2019</strain>
        <tissue evidence="38">Adductor muscle</tissue>
    </source>
</reference>
<sequence>MLSVHVISSPNTGESSYSDIFYSDSIYPDTFNSDSNYSDTFYSDSIYSDTFYSDSIYSDAQFVRQVPCNLKKMNAAKKKEIGRMFSVQDSLPRLPVPALDQTLQKYLQSVRPLLTDEEYANTEQIVKDFHKDPGPKLQTLLQKRAQKETNWLSDWWTNYAYLSFRSPVTVNVSPGVLFPKQSYTTKDGQLKFAAKLIAGLLDYKMLIDNETLPVEHMGKQALCMMQYYKILSACRIPGSKNDSWVCYPPDEPNAPSHITVIHNNCYFSLDVYGEDRKPLNTEQLYKQLKTIVEMSNKPEMPVGILTSENRNTWGQIYKRLMKDKTNKASIQDIQRSIVAVCIDNHFTAEDGGEESMAARMMLHGGGSHLNSGNRWNDKTLQFIIGKNGWCGLNYEHTSAEGPPIIAIVDHVLEFCKNNKDLWHAAPGMKPPRKLNFSVTDKTEEEIAHAQEHLDSLVNDIDMNVFKFSEYGKNFPKSQKLSPDSYLQIAYQLAYFRLYGKPCATYETASLRQFQLGRTDTIRSCSNESFEFSKAMDDPNVPTAKKAELLRKAVASHKSYVADAVKGQGIDRHLLGLKLTALENNMDIPQLHMDVAYSVSSHHNISTSQVAAKNEAVLVFGPTVPDGYGICYNPQETQVIFGVSAFNCCPETYSKKFIDSLKKSLQDMRDVLGGTVKSKL</sequence>
<keyword evidence="12" id="KW-0443">Lipid metabolism</keyword>
<evidence type="ECO:0000313" key="39">
    <source>
        <dbReference type="Proteomes" id="UP001186944"/>
    </source>
</evidence>
<comment type="catalytic activity">
    <reaction evidence="27">
        <text>(R)-carnitine + acetyl-CoA = O-acetyl-(R)-carnitine + CoA</text>
        <dbReference type="Rhea" id="RHEA:21136"/>
        <dbReference type="ChEBI" id="CHEBI:16347"/>
        <dbReference type="ChEBI" id="CHEBI:57287"/>
        <dbReference type="ChEBI" id="CHEBI:57288"/>
        <dbReference type="ChEBI" id="CHEBI:57589"/>
        <dbReference type="EC" id="2.3.1.7"/>
    </reaction>
    <physiologicalReaction direction="left-to-right" evidence="27">
        <dbReference type="Rhea" id="RHEA:21137"/>
    </physiologicalReaction>
</comment>
<evidence type="ECO:0000313" key="38">
    <source>
        <dbReference type="EMBL" id="KAK3088808.1"/>
    </source>
</evidence>
<organism evidence="38 39">
    <name type="scientific">Pinctada imbricata</name>
    <name type="common">Atlantic pearl-oyster</name>
    <name type="synonym">Pinctada martensii</name>
    <dbReference type="NCBI Taxonomy" id="66713"/>
    <lineage>
        <taxon>Eukaryota</taxon>
        <taxon>Metazoa</taxon>
        <taxon>Spiralia</taxon>
        <taxon>Lophotrochozoa</taxon>
        <taxon>Mollusca</taxon>
        <taxon>Bivalvia</taxon>
        <taxon>Autobranchia</taxon>
        <taxon>Pteriomorphia</taxon>
        <taxon>Pterioida</taxon>
        <taxon>Pterioidea</taxon>
        <taxon>Pteriidae</taxon>
        <taxon>Pinctada</taxon>
    </lineage>
</organism>
<evidence type="ECO:0000256" key="34">
    <source>
        <dbReference type="ARBA" id="ARBA00079830"/>
    </source>
</evidence>
<dbReference type="GO" id="GO:0005783">
    <property type="term" value="C:endoplasmic reticulum"/>
    <property type="evidence" value="ECO:0007669"/>
    <property type="project" value="UniProtKB-SubCell"/>
</dbReference>
<evidence type="ECO:0000256" key="10">
    <source>
        <dbReference type="ARBA" id="ARBA00022832"/>
    </source>
</evidence>
<dbReference type="EC" id="2.3.1.7" evidence="32"/>
<comment type="catalytic activity">
    <reaction evidence="25">
        <text>2-methylpropanoyl-CoA + (R)-carnitine = O-isobutanoyl-(R)-carnitine + CoA</text>
        <dbReference type="Rhea" id="RHEA:44988"/>
        <dbReference type="ChEBI" id="CHEBI:16347"/>
        <dbReference type="ChEBI" id="CHEBI:57287"/>
        <dbReference type="ChEBI" id="CHEBI:57338"/>
        <dbReference type="ChEBI" id="CHEBI:84838"/>
    </reaction>
    <physiologicalReaction direction="left-to-right" evidence="25">
        <dbReference type="Rhea" id="RHEA:44989"/>
    </physiologicalReaction>
</comment>
<gene>
    <name evidence="38" type="ORF">FSP39_023981</name>
</gene>
<evidence type="ECO:0000256" key="32">
    <source>
        <dbReference type="ARBA" id="ARBA00066910"/>
    </source>
</evidence>
<dbReference type="Proteomes" id="UP001186944">
    <property type="component" value="Unassembled WGS sequence"/>
</dbReference>
<dbReference type="InterPro" id="IPR042231">
    <property type="entry name" value="Cho/carn_acyl_trans_2"/>
</dbReference>
<feature type="domain" description="Choline/carnitine acyltransferase" evidence="37">
    <location>
        <begin position="94"/>
        <end position="662"/>
    </location>
</feature>
<evidence type="ECO:0000256" key="4">
    <source>
        <dbReference type="ARBA" id="ARBA00005232"/>
    </source>
</evidence>
<comment type="catalytic activity">
    <reaction evidence="29">
        <text>propanoyl-CoA + (R)-carnitine = O-propanoyl-(R)-carnitine + CoA</text>
        <dbReference type="Rhea" id="RHEA:44976"/>
        <dbReference type="ChEBI" id="CHEBI:16347"/>
        <dbReference type="ChEBI" id="CHEBI:53210"/>
        <dbReference type="ChEBI" id="CHEBI:57287"/>
        <dbReference type="ChEBI" id="CHEBI:57392"/>
    </reaction>
    <physiologicalReaction direction="left-to-right" evidence="29">
        <dbReference type="Rhea" id="RHEA:44977"/>
    </physiologicalReaction>
</comment>
<evidence type="ECO:0000256" key="31">
    <source>
        <dbReference type="ARBA" id="ARBA00066418"/>
    </source>
</evidence>
<comment type="catalytic activity">
    <reaction evidence="28">
        <text>acetoacetyl-CoA + (R)-carnitine = O-3-oxobutanoyl-(R)-carnitine + CoA</text>
        <dbReference type="Rhea" id="RHEA:44996"/>
        <dbReference type="ChEBI" id="CHEBI:16347"/>
        <dbReference type="ChEBI" id="CHEBI:57286"/>
        <dbReference type="ChEBI" id="CHEBI:57287"/>
        <dbReference type="ChEBI" id="CHEBI:84841"/>
    </reaction>
    <physiologicalReaction direction="left-to-right" evidence="28">
        <dbReference type="Rhea" id="RHEA:44997"/>
    </physiologicalReaction>
</comment>
<name>A0AA88XW36_PINIB</name>
<evidence type="ECO:0000256" key="25">
    <source>
        <dbReference type="ARBA" id="ARBA00051955"/>
    </source>
</evidence>
<dbReference type="GO" id="GO:0008458">
    <property type="term" value="F:carnitine O-octanoyltransferase activity"/>
    <property type="evidence" value="ECO:0007669"/>
    <property type="project" value="UniProtKB-EC"/>
</dbReference>
<dbReference type="GO" id="GO:0005777">
    <property type="term" value="C:peroxisome"/>
    <property type="evidence" value="ECO:0007669"/>
    <property type="project" value="UniProtKB-SubCell"/>
</dbReference>
<comment type="subunit">
    <text evidence="5">Monomer.</text>
</comment>
<dbReference type="InterPro" id="IPR023213">
    <property type="entry name" value="CAT-like_dom_sf"/>
</dbReference>
<evidence type="ECO:0000256" key="14">
    <source>
        <dbReference type="ARBA" id="ARBA00023136"/>
    </source>
</evidence>
<evidence type="ECO:0000256" key="6">
    <source>
        <dbReference type="ARBA" id="ARBA00022448"/>
    </source>
</evidence>
<evidence type="ECO:0000256" key="1">
    <source>
        <dbReference type="ARBA" id="ARBA00004240"/>
    </source>
</evidence>
<keyword evidence="39" id="KW-1185">Reference proteome</keyword>
<comment type="function">
    <text evidence="30">Catalyzes the reversible transfer of acyl groups from carnitine to coenzyme A (CoA) and regulates the acyl-CoA/CoA ratio. Also plays a crucial role in the transport of fatty acids for beta-oxidation. Responsible for the synthesis of short- and branched-chain acylcarnitines. Active towards some branched-chain amino acid oxidation pathway (BCAAO) intermediates. Trans-2-enoyl-CoAs and 2-methylacyl-CoAs are poor substrates.</text>
</comment>
<comment type="similarity">
    <text evidence="4 36">Belongs to the carnitine/choline acetyltransferase family.</text>
</comment>
<evidence type="ECO:0000256" key="8">
    <source>
        <dbReference type="ARBA" id="ARBA00022792"/>
    </source>
</evidence>
<evidence type="ECO:0000256" key="2">
    <source>
        <dbReference type="ARBA" id="ARBA00004275"/>
    </source>
</evidence>
<comment type="catalytic activity">
    <reaction evidence="22">
        <text>octanoyl-CoA + (R)-carnitine = O-octanoyl-(R)-carnitine + CoA</text>
        <dbReference type="Rhea" id="RHEA:17177"/>
        <dbReference type="ChEBI" id="CHEBI:16347"/>
        <dbReference type="ChEBI" id="CHEBI:18102"/>
        <dbReference type="ChEBI" id="CHEBI:57287"/>
        <dbReference type="ChEBI" id="CHEBI:57386"/>
        <dbReference type="EC" id="2.3.1.137"/>
    </reaction>
    <physiologicalReaction direction="left-to-right" evidence="22">
        <dbReference type="Rhea" id="RHEA:17178"/>
    </physiologicalReaction>
</comment>
<dbReference type="PANTHER" id="PTHR22589">
    <property type="entry name" value="CARNITINE O-ACYLTRANSFERASE"/>
    <property type="match status" value="1"/>
</dbReference>
<feature type="active site" description="Proton acceptor" evidence="35">
    <location>
        <position position="396"/>
    </location>
</feature>
<evidence type="ECO:0000256" key="22">
    <source>
        <dbReference type="ARBA" id="ARBA00051518"/>
    </source>
</evidence>
<keyword evidence="7 36" id="KW-0808">Transferase</keyword>
<evidence type="ECO:0000256" key="13">
    <source>
        <dbReference type="ARBA" id="ARBA00023128"/>
    </source>
</evidence>
<comment type="catalytic activity">
    <reaction evidence="20">
        <text>3-hydroxybutanoyl-CoA + (R)-carnitine = O-3-hydroxybutanoyl-(R)-carnitine + CoA</text>
        <dbReference type="Rhea" id="RHEA:45000"/>
        <dbReference type="ChEBI" id="CHEBI:16347"/>
        <dbReference type="ChEBI" id="CHEBI:57287"/>
        <dbReference type="ChEBI" id="CHEBI:78611"/>
        <dbReference type="ChEBI" id="CHEBI:84842"/>
    </reaction>
    <physiologicalReaction direction="left-to-right" evidence="20">
        <dbReference type="Rhea" id="RHEA:45001"/>
    </physiologicalReaction>
</comment>
<comment type="catalytic activity">
    <reaction evidence="21">
        <text>4,8-dimethylnonanoyl-CoA + (R)-carnitine = O-4,8-dimethylnonanoyl-(R)-carnitine + CoA</text>
        <dbReference type="Rhea" id="RHEA:44860"/>
        <dbReference type="ChEBI" id="CHEBI:16347"/>
        <dbReference type="ChEBI" id="CHEBI:57287"/>
        <dbReference type="ChEBI" id="CHEBI:77061"/>
        <dbReference type="ChEBI" id="CHEBI:84654"/>
    </reaction>
    <physiologicalReaction direction="left-to-right" evidence="21">
        <dbReference type="Rhea" id="RHEA:44861"/>
    </physiologicalReaction>
</comment>
<keyword evidence="14" id="KW-0472">Membrane</keyword>
<comment type="catalytic activity">
    <reaction evidence="17">
        <text>decanoyl-CoA + (R)-carnitine = O-decanoyl-(R)-carnitine + CoA</text>
        <dbReference type="Rhea" id="RHEA:44828"/>
        <dbReference type="ChEBI" id="CHEBI:16347"/>
        <dbReference type="ChEBI" id="CHEBI:28717"/>
        <dbReference type="ChEBI" id="CHEBI:57287"/>
        <dbReference type="ChEBI" id="CHEBI:61430"/>
    </reaction>
    <physiologicalReaction direction="left-to-right" evidence="17">
        <dbReference type="Rhea" id="RHEA:44829"/>
    </physiologicalReaction>
</comment>
<evidence type="ECO:0000256" key="29">
    <source>
        <dbReference type="ARBA" id="ARBA00053012"/>
    </source>
</evidence>
<keyword evidence="15" id="KW-0576">Peroxisome</keyword>
<keyword evidence="11" id="KW-0007">Acetylation</keyword>
<evidence type="ECO:0000256" key="16">
    <source>
        <dbReference type="ARBA" id="ARBA00023315"/>
    </source>
</evidence>
<dbReference type="GO" id="GO:0004092">
    <property type="term" value="F:carnitine O-acetyltransferase activity"/>
    <property type="evidence" value="ECO:0007669"/>
    <property type="project" value="UniProtKB-EC"/>
</dbReference>
<dbReference type="FunFam" id="3.30.559.10:FF:000001">
    <property type="entry name" value="Carnitine O-acetyltransferase"/>
    <property type="match status" value="1"/>
</dbReference>
<evidence type="ECO:0000256" key="24">
    <source>
        <dbReference type="ARBA" id="ARBA00051554"/>
    </source>
</evidence>
<evidence type="ECO:0000256" key="15">
    <source>
        <dbReference type="ARBA" id="ARBA00023140"/>
    </source>
</evidence>
<dbReference type="SUPFAM" id="SSF52777">
    <property type="entry name" value="CoA-dependent acyltransferases"/>
    <property type="match status" value="2"/>
</dbReference>
<dbReference type="Pfam" id="PF00755">
    <property type="entry name" value="Carn_acyltransf"/>
    <property type="match status" value="1"/>
</dbReference>
<dbReference type="Gene3D" id="3.30.559.10">
    <property type="entry name" value="Chloramphenicol acetyltransferase-like domain"/>
    <property type="match status" value="1"/>
</dbReference>
<evidence type="ECO:0000256" key="3">
    <source>
        <dbReference type="ARBA" id="ARBA00004443"/>
    </source>
</evidence>
<dbReference type="PROSITE" id="PS00439">
    <property type="entry name" value="ACYLTRANSF_C_1"/>
    <property type="match status" value="1"/>
</dbReference>
<dbReference type="GO" id="GO:0019254">
    <property type="term" value="P:carnitine metabolic process, CoA-linked"/>
    <property type="evidence" value="ECO:0007669"/>
    <property type="project" value="TreeGrafter"/>
</dbReference>
<evidence type="ECO:0000256" key="20">
    <source>
        <dbReference type="ARBA" id="ARBA00050860"/>
    </source>
</evidence>
<evidence type="ECO:0000256" key="35">
    <source>
        <dbReference type="PIRSR" id="PIRSR600542-1"/>
    </source>
</evidence>
<protein>
    <recommendedName>
        <fullName evidence="33">Carnitine O-acetyltransferase</fullName>
        <ecNumber evidence="31">2.3.1.137</ecNumber>
        <ecNumber evidence="32">2.3.1.7</ecNumber>
    </recommendedName>
    <alternativeName>
        <fullName evidence="34">Carnitine acetyltransferase</fullName>
    </alternativeName>
</protein>
<evidence type="ECO:0000256" key="17">
    <source>
        <dbReference type="ARBA" id="ARBA00050133"/>
    </source>
</evidence>
<keyword evidence="9" id="KW-0256">Endoplasmic reticulum</keyword>
<evidence type="ECO:0000256" key="26">
    <source>
        <dbReference type="ARBA" id="ARBA00051962"/>
    </source>
</evidence>
<keyword evidence="10" id="KW-0276">Fatty acid metabolism</keyword>
<comment type="catalytic activity">
    <reaction evidence="18">
        <text>2-methylbutanoyl-CoA + (R)-carnitine = O-2-methylbutanoyl-(R)-carnitine + CoA</text>
        <dbReference type="Rhea" id="RHEA:44992"/>
        <dbReference type="ChEBI" id="CHEBI:16347"/>
        <dbReference type="ChEBI" id="CHEBI:57287"/>
        <dbReference type="ChEBI" id="CHEBI:57336"/>
        <dbReference type="ChEBI" id="CHEBI:84840"/>
    </reaction>
    <physiologicalReaction direction="left-to-right" evidence="18">
        <dbReference type="Rhea" id="RHEA:44993"/>
    </physiologicalReaction>
</comment>
<evidence type="ECO:0000256" key="36">
    <source>
        <dbReference type="RuleBase" id="RU003801"/>
    </source>
</evidence>
<dbReference type="GO" id="GO:0005743">
    <property type="term" value="C:mitochondrial inner membrane"/>
    <property type="evidence" value="ECO:0007669"/>
    <property type="project" value="UniProtKB-SubCell"/>
</dbReference>
<evidence type="ECO:0000256" key="18">
    <source>
        <dbReference type="ARBA" id="ARBA00050207"/>
    </source>
</evidence>
<dbReference type="EC" id="2.3.1.137" evidence="31"/>
<evidence type="ECO:0000259" key="37">
    <source>
        <dbReference type="Pfam" id="PF00755"/>
    </source>
</evidence>
<comment type="catalytic activity">
    <reaction evidence="23">
        <text>2,6-dimethylheptanoyl-CoA + (R)-carnitine = O-2,6-dimethylheptanoyl-(R)-carnitine + CoA</text>
        <dbReference type="Rhea" id="RHEA:45004"/>
        <dbReference type="ChEBI" id="CHEBI:16347"/>
        <dbReference type="ChEBI" id="CHEBI:57287"/>
        <dbReference type="ChEBI" id="CHEBI:84843"/>
        <dbReference type="ChEBI" id="CHEBI:84847"/>
    </reaction>
    <physiologicalReaction direction="left-to-right" evidence="23">
        <dbReference type="Rhea" id="RHEA:45005"/>
    </physiologicalReaction>
</comment>
<evidence type="ECO:0000256" key="5">
    <source>
        <dbReference type="ARBA" id="ARBA00011245"/>
    </source>
</evidence>
<evidence type="ECO:0000256" key="7">
    <source>
        <dbReference type="ARBA" id="ARBA00022679"/>
    </source>
</evidence>
<dbReference type="InterPro" id="IPR000542">
    <property type="entry name" value="Carn_acyl_trans"/>
</dbReference>
<comment type="subcellular location">
    <subcellularLocation>
        <location evidence="1">Endoplasmic reticulum</location>
    </subcellularLocation>
    <subcellularLocation>
        <location evidence="3">Mitochondrion inner membrane</location>
        <topology evidence="3">Peripheral membrane protein</topology>
        <orientation evidence="3">Matrix side</orientation>
    </subcellularLocation>
    <subcellularLocation>
        <location evidence="2">Peroxisome</location>
    </subcellularLocation>
</comment>
<comment type="caution">
    <text evidence="38">The sequence shown here is derived from an EMBL/GenBank/DDBJ whole genome shotgun (WGS) entry which is preliminary data.</text>
</comment>
<dbReference type="GO" id="GO:0006631">
    <property type="term" value="P:fatty acid metabolic process"/>
    <property type="evidence" value="ECO:0007669"/>
    <property type="project" value="UniProtKB-KW"/>
</dbReference>
<dbReference type="PROSITE" id="PS00440">
    <property type="entry name" value="ACYLTRANSF_C_2"/>
    <property type="match status" value="1"/>
</dbReference>
<evidence type="ECO:0000256" key="19">
    <source>
        <dbReference type="ARBA" id="ARBA00050851"/>
    </source>
</evidence>
<evidence type="ECO:0000256" key="11">
    <source>
        <dbReference type="ARBA" id="ARBA00022990"/>
    </source>
</evidence>
<dbReference type="PANTHER" id="PTHR22589:SF103">
    <property type="entry name" value="CARNITINE O-ACETYL-TRANSFERASE, ISOFORM A-RELATED"/>
    <property type="match status" value="1"/>
</dbReference>
<evidence type="ECO:0000256" key="9">
    <source>
        <dbReference type="ARBA" id="ARBA00022824"/>
    </source>
</evidence>
<evidence type="ECO:0000256" key="23">
    <source>
        <dbReference type="ARBA" id="ARBA00051534"/>
    </source>
</evidence>
<accession>A0AA88XW36</accession>
<keyword evidence="6" id="KW-0813">Transport</keyword>
<keyword evidence="8" id="KW-0999">Mitochondrion inner membrane</keyword>
<comment type="catalytic activity">
    <reaction evidence="26">
        <text>hexanoyl-CoA + (R)-carnitine = O-hexanoyl-(R)-carnitine + CoA</text>
        <dbReference type="Rhea" id="RHEA:44972"/>
        <dbReference type="ChEBI" id="CHEBI:16347"/>
        <dbReference type="ChEBI" id="CHEBI:57287"/>
        <dbReference type="ChEBI" id="CHEBI:62620"/>
        <dbReference type="ChEBI" id="CHEBI:84834"/>
    </reaction>
    <physiologicalReaction direction="left-to-right" evidence="26">
        <dbReference type="Rhea" id="RHEA:44973"/>
    </physiologicalReaction>
</comment>
<dbReference type="FunFam" id="3.30.559.70:FF:000002">
    <property type="entry name" value="Carnitine O-acetyltransferase"/>
    <property type="match status" value="1"/>
</dbReference>
<proteinExistence type="inferred from homology"/>
<evidence type="ECO:0000256" key="28">
    <source>
        <dbReference type="ARBA" id="ARBA00052568"/>
    </source>
</evidence>
<dbReference type="InterPro" id="IPR039551">
    <property type="entry name" value="Cho/carn_acyl_trans"/>
</dbReference>
<comment type="catalytic activity">
    <reaction evidence="19">
        <text>butanoyl-CoA + (R)-carnitine = O-butanoyl-(R)-carnitine + CoA</text>
        <dbReference type="Rhea" id="RHEA:44980"/>
        <dbReference type="ChEBI" id="CHEBI:16347"/>
        <dbReference type="ChEBI" id="CHEBI:21949"/>
        <dbReference type="ChEBI" id="CHEBI:57287"/>
        <dbReference type="ChEBI" id="CHEBI:57371"/>
    </reaction>
    <physiologicalReaction direction="left-to-right" evidence="19">
        <dbReference type="Rhea" id="RHEA:44981"/>
    </physiologicalReaction>
</comment>
<keyword evidence="16 36" id="KW-0012">Acyltransferase</keyword>
<dbReference type="AlphaFoldDB" id="A0AA88XW36"/>
<keyword evidence="13" id="KW-0496">Mitochondrion</keyword>
<evidence type="ECO:0000256" key="33">
    <source>
        <dbReference type="ARBA" id="ARBA00074976"/>
    </source>
</evidence>